<accession>A0A8S9SM37</accession>
<dbReference type="EMBL" id="QGKX02000004">
    <property type="protein sequence ID" value="KAF3602238.1"/>
    <property type="molecule type" value="Genomic_DNA"/>
</dbReference>
<name>A0A8S9SM37_BRACR</name>
<evidence type="ECO:0000313" key="1">
    <source>
        <dbReference type="EMBL" id="KAF3602238.1"/>
    </source>
</evidence>
<dbReference type="AlphaFoldDB" id="A0A8S9SM37"/>
<organism evidence="1 2">
    <name type="scientific">Brassica cretica</name>
    <name type="common">Mustard</name>
    <dbReference type="NCBI Taxonomy" id="69181"/>
    <lineage>
        <taxon>Eukaryota</taxon>
        <taxon>Viridiplantae</taxon>
        <taxon>Streptophyta</taxon>
        <taxon>Embryophyta</taxon>
        <taxon>Tracheophyta</taxon>
        <taxon>Spermatophyta</taxon>
        <taxon>Magnoliopsida</taxon>
        <taxon>eudicotyledons</taxon>
        <taxon>Gunneridae</taxon>
        <taxon>Pentapetalae</taxon>
        <taxon>rosids</taxon>
        <taxon>malvids</taxon>
        <taxon>Brassicales</taxon>
        <taxon>Brassicaceae</taxon>
        <taxon>Brassiceae</taxon>
        <taxon>Brassica</taxon>
    </lineage>
</organism>
<comment type="caution">
    <text evidence="1">The sequence shown here is derived from an EMBL/GenBank/DDBJ whole genome shotgun (WGS) entry which is preliminary data.</text>
</comment>
<evidence type="ECO:0000313" key="2">
    <source>
        <dbReference type="Proteomes" id="UP000712600"/>
    </source>
</evidence>
<proteinExistence type="predicted"/>
<reference evidence="1" key="1">
    <citation type="submission" date="2019-12" db="EMBL/GenBank/DDBJ databases">
        <title>Genome sequencing and annotation of Brassica cretica.</title>
        <authorList>
            <person name="Studholme D.J."/>
            <person name="Sarris P."/>
        </authorList>
    </citation>
    <scope>NUCLEOTIDE SEQUENCE</scope>
    <source>
        <strain evidence="1">PFS-109/04</strain>
        <tissue evidence="1">Leaf</tissue>
    </source>
</reference>
<sequence length="74" mass="8631">MFDIRVFQGHVDFMQRLQPPLPLRRWITVAMPLRLEFKFSVNLCPVLVPQHDELVSSRSRILLHPPCASATKHL</sequence>
<protein>
    <submittedName>
        <fullName evidence="1">Uncharacterized protein</fullName>
    </submittedName>
</protein>
<gene>
    <name evidence="1" type="ORF">F2Q69_00038534</name>
</gene>
<dbReference type="Proteomes" id="UP000712600">
    <property type="component" value="Unassembled WGS sequence"/>
</dbReference>